<keyword evidence="5 13" id="KW-0349">Heme</keyword>
<dbReference type="HOGENOM" id="CLU_010543_0_0_1"/>
<feature type="binding site" evidence="10">
    <location>
        <position position="158"/>
    </location>
    <ligand>
        <name>substrate</name>
    </ligand>
</feature>
<keyword evidence="7 13" id="KW-0560">Oxidoreductase</keyword>
<dbReference type="GO" id="GO:0020037">
    <property type="term" value="F:heme binding"/>
    <property type="evidence" value="ECO:0007669"/>
    <property type="project" value="UniProtKB-UniRule"/>
</dbReference>
<comment type="function">
    <text evidence="2">Removal of H(2)O(2), oxidation of toxic reductants, biosynthesis and degradation of lignin, suberization, auxin catabolism, response to environmental stresses such as wounding, pathogen attack and oxidative stress. These functions might be dependent on each isozyme/isoform in each plant tissue.</text>
</comment>
<keyword evidence="13" id="KW-0732">Signal</keyword>
<dbReference type="SUPFAM" id="SSF48113">
    <property type="entry name" value="Heme-dependent peroxidases"/>
    <property type="match status" value="1"/>
</dbReference>
<feature type="binding site" description="axial binding residue" evidence="11">
    <location>
        <position position="188"/>
    </location>
    <ligand>
        <name>heme b</name>
        <dbReference type="ChEBI" id="CHEBI:60344"/>
    </ligand>
    <ligandPart>
        <name>Fe</name>
        <dbReference type="ChEBI" id="CHEBI:18248"/>
    </ligandPart>
</feature>
<dbReference type="CDD" id="cd00693">
    <property type="entry name" value="secretory_peroxidase"/>
    <property type="match status" value="1"/>
</dbReference>
<proteinExistence type="inferred from homology"/>
<dbReference type="Gene3D" id="1.10.520.10">
    <property type="match status" value="1"/>
</dbReference>
<dbReference type="GO" id="GO:0042744">
    <property type="term" value="P:hydrogen peroxide catabolic process"/>
    <property type="evidence" value="ECO:0007669"/>
    <property type="project" value="UniProtKB-KW"/>
</dbReference>
<keyword evidence="13" id="KW-0376">Hydrogen peroxide</keyword>
<gene>
    <name evidence="15" type="ORF">TCM_045425</name>
</gene>
<dbReference type="GO" id="GO:0009505">
    <property type="term" value="C:plant-type cell wall"/>
    <property type="evidence" value="ECO:0000318"/>
    <property type="project" value="GO_Central"/>
</dbReference>
<comment type="subcellular location">
    <subcellularLocation>
        <location evidence="13">Secreted</location>
    </subcellularLocation>
</comment>
<comment type="catalytic activity">
    <reaction evidence="1 13">
        <text>2 a phenolic donor + H2O2 = 2 a phenolic radical donor + 2 H2O</text>
        <dbReference type="Rhea" id="RHEA:56136"/>
        <dbReference type="ChEBI" id="CHEBI:15377"/>
        <dbReference type="ChEBI" id="CHEBI:16240"/>
        <dbReference type="ChEBI" id="CHEBI:139520"/>
        <dbReference type="ChEBI" id="CHEBI:139521"/>
        <dbReference type="EC" id="1.11.1.7"/>
    </reaction>
</comment>
<comment type="similarity">
    <text evidence="13">Belongs to the peroxidase family. Classical plant (class III) peroxidase subfamily.</text>
</comment>
<evidence type="ECO:0000256" key="11">
    <source>
        <dbReference type="PIRSR" id="PIRSR600823-3"/>
    </source>
</evidence>
<dbReference type="EC" id="1.11.1.7" evidence="3 13"/>
<evidence type="ECO:0000256" key="4">
    <source>
        <dbReference type="ARBA" id="ARBA00022559"/>
    </source>
</evidence>
<evidence type="ECO:0000256" key="8">
    <source>
        <dbReference type="ARBA" id="ARBA00023004"/>
    </source>
</evidence>
<keyword evidence="6 11" id="KW-0479">Metal-binding</keyword>
<sequence length="316" mass="34400">MACYYLLVLLILIVSGAPVEVHGKLSSNYYSSTCPEVMSIVEARGRGGSILLDDNATFMREKTAAPNDKSVKGFDVVDDINAKVEKACPEVVSCADILAIAARDSDCQGSWLGWVAVVSSSILVPFYDFQLGGSSSKVKLGRRDSTTASRAAADNSIPGPNFNVSALPLSYAAQGLSLKDLVAFSGSHTFGLPRCITFQTHIYNDSNIDATFAMSLQRKCPKNGKDNVYQPLDFQTPTYFDNLYFKNLLRMMGLLRSDQELFSGTSADYLVKKYAADNSAFFKAFAKSMIKMGNIKPLTVSPGDQEQLQSSQFNSN</sequence>
<feature type="binding site" evidence="11">
    <location>
        <position position="236"/>
    </location>
    <ligand>
        <name>Ca(2+)</name>
        <dbReference type="ChEBI" id="CHEBI:29108"/>
        <label>2</label>
    </ligand>
</feature>
<feature type="binding site" evidence="11">
    <location>
        <position position="189"/>
    </location>
    <ligand>
        <name>Ca(2+)</name>
        <dbReference type="ChEBI" id="CHEBI:29108"/>
        <label>2</label>
    </ligand>
</feature>
<keyword evidence="13" id="KW-0964">Secreted</keyword>
<dbReference type="GO" id="GO:0004601">
    <property type="term" value="F:peroxidase activity"/>
    <property type="evidence" value="ECO:0000318"/>
    <property type="project" value="GO_Central"/>
</dbReference>
<dbReference type="Gene3D" id="1.10.420.10">
    <property type="entry name" value="Peroxidase, domain 2"/>
    <property type="match status" value="1"/>
</dbReference>
<evidence type="ECO:0000256" key="13">
    <source>
        <dbReference type="RuleBase" id="RU362060"/>
    </source>
</evidence>
<evidence type="ECO:0000256" key="9">
    <source>
        <dbReference type="ARBA" id="ARBA00023157"/>
    </source>
</evidence>
<keyword evidence="4 13" id="KW-0575">Peroxidase</keyword>
<feature type="binding site" evidence="11">
    <location>
        <position position="233"/>
    </location>
    <ligand>
        <name>Ca(2+)</name>
        <dbReference type="ChEBI" id="CHEBI:29108"/>
        <label>2</label>
    </ligand>
</feature>
<accession>A0A061FSU8</accession>
<dbReference type="PRINTS" id="PR00461">
    <property type="entry name" value="PLPEROXIDASE"/>
</dbReference>
<dbReference type="InterPro" id="IPR000823">
    <property type="entry name" value="Peroxidase_pln"/>
</dbReference>
<dbReference type="FunFam" id="1.10.420.10:FF:000001">
    <property type="entry name" value="Peroxidase"/>
    <property type="match status" value="1"/>
</dbReference>
<dbReference type="PROSITE" id="PS50873">
    <property type="entry name" value="PEROXIDASE_4"/>
    <property type="match status" value="1"/>
</dbReference>
<keyword evidence="11 13" id="KW-0106">Calcium</keyword>
<name>A0A061FSU8_THECC</name>
<evidence type="ECO:0000256" key="10">
    <source>
        <dbReference type="PIRSR" id="PIRSR600823-2"/>
    </source>
</evidence>
<dbReference type="Proteomes" id="UP000026915">
    <property type="component" value="Chromosome 10"/>
</dbReference>
<dbReference type="Gramene" id="EOY20023">
    <property type="protein sequence ID" value="EOY20023"/>
    <property type="gene ID" value="TCM_045425"/>
</dbReference>
<dbReference type="GO" id="GO:0005576">
    <property type="term" value="C:extracellular region"/>
    <property type="evidence" value="ECO:0007669"/>
    <property type="project" value="UniProtKB-SubCell"/>
</dbReference>
<evidence type="ECO:0000256" key="12">
    <source>
        <dbReference type="PIRSR" id="PIRSR600823-5"/>
    </source>
</evidence>
<dbReference type="PRINTS" id="PR00458">
    <property type="entry name" value="PEROXIDASE"/>
</dbReference>
<evidence type="ECO:0000256" key="5">
    <source>
        <dbReference type="ARBA" id="ARBA00022617"/>
    </source>
</evidence>
<feature type="binding site" evidence="11">
    <location>
        <position position="45"/>
    </location>
    <ligand>
        <name>Ca(2+)</name>
        <dbReference type="ChEBI" id="CHEBI:29108"/>
        <label>1</label>
    </ligand>
</feature>
<comment type="cofactor">
    <cofactor evidence="11 13">
        <name>heme b</name>
        <dbReference type="ChEBI" id="CHEBI:60344"/>
    </cofactor>
    <text evidence="11 13">Binds 1 heme b (iron(II)-protoporphyrin IX) group per subunit.</text>
</comment>
<dbReference type="EMBL" id="CM001888">
    <property type="protein sequence ID" value="EOY20023.1"/>
    <property type="molecule type" value="Genomic_DNA"/>
</dbReference>
<feature type="disulfide bond" evidence="12">
    <location>
        <begin position="195"/>
        <end position="220"/>
    </location>
</feature>
<dbReference type="GO" id="GO:0006979">
    <property type="term" value="P:response to oxidative stress"/>
    <property type="evidence" value="ECO:0007669"/>
    <property type="project" value="UniProtKB-UniRule"/>
</dbReference>
<dbReference type="PANTHER" id="PTHR31388">
    <property type="entry name" value="PEROXIDASE 72-RELATED"/>
    <property type="match status" value="1"/>
</dbReference>
<evidence type="ECO:0000256" key="1">
    <source>
        <dbReference type="ARBA" id="ARBA00000189"/>
    </source>
</evidence>
<dbReference type="AlphaFoldDB" id="A0A061FSU8"/>
<evidence type="ECO:0000256" key="2">
    <source>
        <dbReference type="ARBA" id="ARBA00002322"/>
    </source>
</evidence>
<keyword evidence="9 12" id="KW-1015">Disulfide bond</keyword>
<feature type="binding site" evidence="11">
    <location>
        <position position="49"/>
    </location>
    <ligand>
        <name>Ca(2+)</name>
        <dbReference type="ChEBI" id="CHEBI:29108"/>
        <label>1</label>
    </ligand>
</feature>
<keyword evidence="8 11" id="KW-0408">Iron</keyword>
<dbReference type="PANTHER" id="PTHR31388:SF263">
    <property type="entry name" value="PEROXIDASE"/>
    <property type="match status" value="1"/>
</dbReference>
<protein>
    <recommendedName>
        <fullName evidence="3 13">Peroxidase</fullName>
        <ecNumber evidence="3 13">1.11.1.7</ecNumber>
    </recommendedName>
</protein>
<dbReference type="InParanoid" id="A0A061FSU8"/>
<dbReference type="Pfam" id="PF00141">
    <property type="entry name" value="peroxidase"/>
    <property type="match status" value="1"/>
</dbReference>
<comment type="cofactor">
    <cofactor evidence="11 13">
        <name>Ca(2+)</name>
        <dbReference type="ChEBI" id="CHEBI:29108"/>
    </cofactor>
    <text evidence="11 13">Binds 2 calcium ions per subunit.</text>
</comment>
<feature type="binding site" evidence="11">
    <location>
        <position position="241"/>
    </location>
    <ligand>
        <name>Ca(2+)</name>
        <dbReference type="ChEBI" id="CHEBI:29108"/>
        <label>2</label>
    </ligand>
</feature>
<evidence type="ECO:0000256" key="3">
    <source>
        <dbReference type="ARBA" id="ARBA00012313"/>
    </source>
</evidence>
<dbReference type="GO" id="GO:0046872">
    <property type="term" value="F:metal ion binding"/>
    <property type="evidence" value="ECO:0007669"/>
    <property type="project" value="UniProtKB-UniRule"/>
</dbReference>
<evidence type="ECO:0000259" key="14">
    <source>
        <dbReference type="PROSITE" id="PS50873"/>
    </source>
</evidence>
<evidence type="ECO:0000313" key="15">
    <source>
        <dbReference type="EMBL" id="EOY20023.1"/>
    </source>
</evidence>
<dbReference type="eggNOG" id="ENOG502QWJY">
    <property type="taxonomic scope" value="Eukaryota"/>
</dbReference>
<keyword evidence="16" id="KW-1185">Reference proteome</keyword>
<feature type="binding site" evidence="11">
    <location>
        <position position="61"/>
    </location>
    <ligand>
        <name>Ca(2+)</name>
        <dbReference type="ChEBI" id="CHEBI:29108"/>
        <label>1</label>
    </ligand>
</feature>
<dbReference type="InterPro" id="IPR033905">
    <property type="entry name" value="Secretory_peroxidase"/>
</dbReference>
<dbReference type="GO" id="GO:0140825">
    <property type="term" value="F:lactoperoxidase activity"/>
    <property type="evidence" value="ECO:0007669"/>
    <property type="project" value="UniProtKB-EC"/>
</dbReference>
<reference evidence="15 16" key="1">
    <citation type="journal article" date="2013" name="Genome Biol.">
        <title>The genome sequence of the most widely cultivated cacao type and its use to identify candidate genes regulating pod color.</title>
        <authorList>
            <person name="Motamayor J.C."/>
            <person name="Mockaitis K."/>
            <person name="Schmutz J."/>
            <person name="Haiminen N."/>
            <person name="Iii D.L."/>
            <person name="Cornejo O."/>
            <person name="Findley S.D."/>
            <person name="Zheng P."/>
            <person name="Utro F."/>
            <person name="Royaert S."/>
            <person name="Saski C."/>
            <person name="Jenkins J."/>
            <person name="Podicheti R."/>
            <person name="Zhao M."/>
            <person name="Scheffler B.E."/>
            <person name="Stack J.C."/>
            <person name="Feltus F.A."/>
            <person name="Mustiga G.M."/>
            <person name="Amores F."/>
            <person name="Phillips W."/>
            <person name="Marelli J.P."/>
            <person name="May G.D."/>
            <person name="Shapiro H."/>
            <person name="Ma J."/>
            <person name="Bustamante C.D."/>
            <person name="Schnell R.J."/>
            <person name="Main D."/>
            <person name="Gilbert D."/>
            <person name="Parida L."/>
            <person name="Kuhn D.N."/>
        </authorList>
    </citation>
    <scope>NUCLEOTIDE SEQUENCE [LARGE SCALE GENOMIC DNA]</scope>
    <source>
        <strain evidence="16">cv. Matina 1-6</strain>
    </source>
</reference>
<feature type="signal peptide" evidence="13">
    <location>
        <begin position="1"/>
        <end position="16"/>
    </location>
</feature>
<dbReference type="InterPro" id="IPR002016">
    <property type="entry name" value="Haem_peroxidase"/>
</dbReference>
<dbReference type="OMA" id="RAHIHND"/>
<feature type="chain" id="PRO_5005102716" description="Peroxidase" evidence="13">
    <location>
        <begin position="17"/>
        <end position="316"/>
    </location>
</feature>
<evidence type="ECO:0000256" key="7">
    <source>
        <dbReference type="ARBA" id="ARBA00023002"/>
    </source>
</evidence>
<dbReference type="InterPro" id="IPR010255">
    <property type="entry name" value="Haem_peroxidase_sf"/>
</dbReference>
<feature type="domain" description="Plant heme peroxidase family profile" evidence="14">
    <location>
        <begin position="44"/>
        <end position="316"/>
    </location>
</feature>
<evidence type="ECO:0000256" key="6">
    <source>
        <dbReference type="ARBA" id="ARBA00022723"/>
    </source>
</evidence>
<evidence type="ECO:0000313" key="16">
    <source>
        <dbReference type="Proteomes" id="UP000026915"/>
    </source>
</evidence>
<organism evidence="15 16">
    <name type="scientific">Theobroma cacao</name>
    <name type="common">Cacao</name>
    <name type="synonym">Cocoa</name>
    <dbReference type="NCBI Taxonomy" id="3641"/>
    <lineage>
        <taxon>Eukaryota</taxon>
        <taxon>Viridiplantae</taxon>
        <taxon>Streptophyta</taxon>
        <taxon>Embryophyta</taxon>
        <taxon>Tracheophyta</taxon>
        <taxon>Spermatophyta</taxon>
        <taxon>Magnoliopsida</taxon>
        <taxon>eudicotyledons</taxon>
        <taxon>Gunneridae</taxon>
        <taxon>Pentapetalae</taxon>
        <taxon>rosids</taxon>
        <taxon>malvids</taxon>
        <taxon>Malvales</taxon>
        <taxon>Malvaceae</taxon>
        <taxon>Byttnerioideae</taxon>
        <taxon>Theobroma</taxon>
    </lineage>
</organism>